<evidence type="ECO:0000256" key="2">
    <source>
        <dbReference type="ARBA" id="ARBA00023306"/>
    </source>
</evidence>
<dbReference type="Proteomes" id="UP001445076">
    <property type="component" value="Unassembled WGS sequence"/>
</dbReference>
<gene>
    <name evidence="4" type="ORF">OTU49_006887</name>
</gene>
<evidence type="ECO:0000313" key="5">
    <source>
        <dbReference type="Proteomes" id="UP001445076"/>
    </source>
</evidence>
<dbReference type="InterPro" id="IPR007587">
    <property type="entry name" value="SAPS"/>
</dbReference>
<dbReference type="Pfam" id="PF04499">
    <property type="entry name" value="SAPS"/>
    <property type="match status" value="1"/>
</dbReference>
<reference evidence="4 5" key="1">
    <citation type="journal article" date="2024" name="BMC Genomics">
        <title>Genome assembly of redclaw crayfish (Cherax quadricarinatus) provides insights into its immune adaptation and hypoxia tolerance.</title>
        <authorList>
            <person name="Liu Z."/>
            <person name="Zheng J."/>
            <person name="Li H."/>
            <person name="Fang K."/>
            <person name="Wang S."/>
            <person name="He J."/>
            <person name="Zhou D."/>
            <person name="Weng S."/>
            <person name="Chi M."/>
            <person name="Gu Z."/>
            <person name="He J."/>
            <person name="Li F."/>
            <person name="Wang M."/>
        </authorList>
    </citation>
    <scope>NUCLEOTIDE SEQUENCE [LARGE SCALE GENOMIC DNA]</scope>
    <source>
        <strain evidence="4">ZL_2023a</strain>
    </source>
</reference>
<feature type="region of interest" description="Disordered" evidence="3">
    <location>
        <begin position="618"/>
        <end position="751"/>
    </location>
</feature>
<evidence type="ECO:0000256" key="1">
    <source>
        <dbReference type="ARBA" id="ARBA00006180"/>
    </source>
</evidence>
<feature type="compositionally biased region" description="Polar residues" evidence="3">
    <location>
        <begin position="741"/>
        <end position="751"/>
    </location>
</feature>
<dbReference type="GO" id="GO:0019903">
    <property type="term" value="F:protein phosphatase binding"/>
    <property type="evidence" value="ECO:0007669"/>
    <property type="project" value="InterPro"/>
</dbReference>
<evidence type="ECO:0008006" key="6">
    <source>
        <dbReference type="Google" id="ProtNLM"/>
    </source>
</evidence>
<dbReference type="EMBL" id="JARKIK010000056">
    <property type="protein sequence ID" value="KAK8732708.1"/>
    <property type="molecule type" value="Genomic_DNA"/>
</dbReference>
<evidence type="ECO:0000313" key="4">
    <source>
        <dbReference type="EMBL" id="KAK8732708.1"/>
    </source>
</evidence>
<feature type="compositionally biased region" description="Low complexity" evidence="3">
    <location>
        <begin position="284"/>
        <end position="303"/>
    </location>
</feature>
<feature type="region of interest" description="Disordered" evidence="3">
    <location>
        <begin position="284"/>
        <end position="306"/>
    </location>
</feature>
<comment type="caution">
    <text evidence="4">The sequence shown here is derived from an EMBL/GenBank/DDBJ whole genome shotgun (WGS) entry which is preliminary data.</text>
</comment>
<feature type="region of interest" description="Disordered" evidence="3">
    <location>
        <begin position="825"/>
        <end position="873"/>
    </location>
</feature>
<evidence type="ECO:0000256" key="3">
    <source>
        <dbReference type="SAM" id="MobiDB-lite"/>
    </source>
</evidence>
<dbReference type="PANTHER" id="PTHR12634">
    <property type="entry name" value="SIT4 YEAST -ASSOCIATING PROTEIN-RELATED"/>
    <property type="match status" value="1"/>
</dbReference>
<name>A0AAW0WYL3_CHEQU</name>
<dbReference type="GO" id="GO:0005634">
    <property type="term" value="C:nucleus"/>
    <property type="evidence" value="ECO:0007669"/>
    <property type="project" value="TreeGrafter"/>
</dbReference>
<dbReference type="InterPro" id="IPR016024">
    <property type="entry name" value="ARM-type_fold"/>
</dbReference>
<comment type="similarity">
    <text evidence="1">Belongs to the SAPS family.</text>
</comment>
<organism evidence="4 5">
    <name type="scientific">Cherax quadricarinatus</name>
    <name type="common">Australian red claw crayfish</name>
    <dbReference type="NCBI Taxonomy" id="27406"/>
    <lineage>
        <taxon>Eukaryota</taxon>
        <taxon>Metazoa</taxon>
        <taxon>Ecdysozoa</taxon>
        <taxon>Arthropoda</taxon>
        <taxon>Crustacea</taxon>
        <taxon>Multicrustacea</taxon>
        <taxon>Malacostraca</taxon>
        <taxon>Eumalacostraca</taxon>
        <taxon>Eucarida</taxon>
        <taxon>Decapoda</taxon>
        <taxon>Pleocyemata</taxon>
        <taxon>Astacidea</taxon>
        <taxon>Parastacoidea</taxon>
        <taxon>Parastacidae</taxon>
        <taxon>Cherax</taxon>
    </lineage>
</organism>
<keyword evidence="5" id="KW-1185">Reference proteome</keyword>
<protein>
    <recommendedName>
        <fullName evidence="6">Serine/threonine-protein phosphatase 6 regulatory subunit 3</fullName>
    </recommendedName>
</protein>
<dbReference type="GO" id="GO:0005829">
    <property type="term" value="C:cytosol"/>
    <property type="evidence" value="ECO:0007669"/>
    <property type="project" value="TreeGrafter"/>
</dbReference>
<sequence>MFWKYNFGSSAQIETLLQKEDVTLSELMDEDELLQECKAQNRKLIDFLTRAEILDELVCLVVNEPAMDGELQMRFKYANLAAELLTADVPAIIDKLVASTNLLDILYKFLKKEKPLNPLLASFFSKVLGMLVQRRSEQVLDFLKSKGDFVELAVQHVGTSAIMDLILRLICNVEEDEIRQSVHQWLNETQLIERLVERLSPEADPEEHSSADNILCEISTSCRDVTNDSHPQSNPLLLTLESEETINKLLDLLLHEERNESSLSHVINILLTLLAARTQQQIQQQQQGSQQSTSIESSNSVSSEGKRNAVARTIAKRLPSLHNILLHPPKKGLILTAYGQEVEPLGSTRLQVVTLVAALVAANDPIVHNALYELNTVEYLLDLFFKFMLNNFLHTQVEQCLTAILTKAPVASSPQGETDHLLLTQLFTECRIIERVVKAYEEPSEPHDSKQIHNIKGYMGHLRQLANTIVQQAEFGPNEHRIKRLIQDLPGDKATQWDDFVSNALAEVNRKNEITPLPGFKEMDMDVIGDFRYADDEFKDPDDNLSGPLQRLSTQALALSGTTEMGMGTLTGGQGIEGGGEGGVVEDRDLFEEMCAHRRPDMNDFDDMWSDKEKEITFNQESVQSENDKEKDAGSSSEEEDEEEYSGVRSGETKMEVDPDDWAEVFDKRSSGGQNSCPDEPINPWQSAPMADTSDNTGWADFGGNVFGGASTMGPFGPSHNPKKDTFSTDFTNVFGPPMAQQDSSNTIFGETTPNQEAFKADFSSVNFDSAFETNCDDQKNTVTPAGEPQKSNLEAAVSEEEPGKEEEKSHDDLIDNFNFLSSRGLLKNNDKSSGSSDAGTTAPVLSKSEVLPDDHSQQDGLPVAVADTPSQS</sequence>
<dbReference type="PANTHER" id="PTHR12634:SF8">
    <property type="entry name" value="FIERY MOUNTAIN, ISOFORM D"/>
    <property type="match status" value="1"/>
</dbReference>
<dbReference type="GO" id="GO:0019888">
    <property type="term" value="F:protein phosphatase regulator activity"/>
    <property type="evidence" value="ECO:0007669"/>
    <property type="project" value="TreeGrafter"/>
</dbReference>
<dbReference type="AlphaFoldDB" id="A0AAW0WYL3"/>
<dbReference type="SUPFAM" id="SSF48371">
    <property type="entry name" value="ARM repeat"/>
    <property type="match status" value="1"/>
</dbReference>
<feature type="region of interest" description="Disordered" evidence="3">
    <location>
        <begin position="775"/>
        <end position="813"/>
    </location>
</feature>
<accession>A0AAW0WYL3</accession>
<proteinExistence type="inferred from homology"/>
<keyword evidence="2" id="KW-0131">Cell cycle</keyword>